<sequence length="407" mass="43769">MEGRMSDRQKRETVTEAVGAPRAPGARRRWRGFGGALVVAALALVALAALRRPEPVVYETAPVERRALEETIMATGRLRPSEFVDVGAQVSGQLARLHVAVGDRVAAGDLLAEIDAEVERAEVEALRSERAGLEAELAEQRADLDFAESELRRNESLLRSAALSQTSVETSRREVARTTARVARTRARIDQATATLAAREAALRRATIRAPVSGTVVAIEAREGQTLNANYDTPLLLTIADLDRMTVWTEVSEADVPRLREGMPVWFTTLGAPGVRHRSTLRQILPVPPRKAGEADTGGMALDAEVVVYLALFDVANRERALRGGMTAQVFFVEAEAPDALAIPVAALAEDGTVRVETPGGRIETRAVETGLRTRFFVAVADGLAEGERVVTGVATPTGPALIRVEP</sequence>
<dbReference type="Proteomes" id="UP000249185">
    <property type="component" value="Unassembled WGS sequence"/>
</dbReference>
<feature type="coiled-coil region" evidence="3">
    <location>
        <begin position="111"/>
        <end position="157"/>
    </location>
</feature>
<dbReference type="InterPro" id="IPR030190">
    <property type="entry name" value="MacA_alpha-hairpin_sf"/>
</dbReference>
<evidence type="ECO:0000256" key="5">
    <source>
        <dbReference type="SAM" id="Phobius"/>
    </source>
</evidence>
<evidence type="ECO:0000259" key="6">
    <source>
        <dbReference type="Pfam" id="PF25917"/>
    </source>
</evidence>
<dbReference type="InterPro" id="IPR058625">
    <property type="entry name" value="MdtA-like_BSH"/>
</dbReference>
<dbReference type="AlphaFoldDB" id="A0A2W5NBA9"/>
<keyword evidence="2 3" id="KW-0175">Coiled coil</keyword>
<feature type="domain" description="Multidrug resistance protein MdtA-like barrel-sandwich hybrid" evidence="6">
    <location>
        <begin position="83"/>
        <end position="238"/>
    </location>
</feature>
<protein>
    <submittedName>
        <fullName evidence="7">Efflux RND transporter periplasmic adaptor subunit</fullName>
    </submittedName>
</protein>
<feature type="region of interest" description="Disordered" evidence="4">
    <location>
        <begin position="1"/>
        <end position="20"/>
    </location>
</feature>
<dbReference type="Gene3D" id="2.40.50.100">
    <property type="match status" value="1"/>
</dbReference>
<keyword evidence="5" id="KW-1133">Transmembrane helix</keyword>
<accession>A0A2W5NBA9</accession>
<dbReference type="EMBL" id="QFPW01000003">
    <property type="protein sequence ID" value="PZQ50732.1"/>
    <property type="molecule type" value="Genomic_DNA"/>
</dbReference>
<dbReference type="Pfam" id="PF25917">
    <property type="entry name" value="BSH_RND"/>
    <property type="match status" value="1"/>
</dbReference>
<comment type="similarity">
    <text evidence="1">Belongs to the membrane fusion protein (MFP) (TC 8.A.1) family.</text>
</comment>
<comment type="caution">
    <text evidence="7">The sequence shown here is derived from an EMBL/GenBank/DDBJ whole genome shotgun (WGS) entry which is preliminary data.</text>
</comment>
<dbReference type="SUPFAM" id="SSF111369">
    <property type="entry name" value="HlyD-like secretion proteins"/>
    <property type="match status" value="1"/>
</dbReference>
<organism evidence="7 8">
    <name type="scientific">Rhodovulum sulfidophilum</name>
    <name type="common">Rhodobacter sulfidophilus</name>
    <dbReference type="NCBI Taxonomy" id="35806"/>
    <lineage>
        <taxon>Bacteria</taxon>
        <taxon>Pseudomonadati</taxon>
        <taxon>Pseudomonadota</taxon>
        <taxon>Alphaproteobacteria</taxon>
        <taxon>Rhodobacterales</taxon>
        <taxon>Paracoccaceae</taxon>
        <taxon>Rhodovulum</taxon>
    </lineage>
</organism>
<dbReference type="InterPro" id="IPR006143">
    <property type="entry name" value="RND_pump_MFP"/>
</dbReference>
<dbReference type="Gene3D" id="2.40.420.20">
    <property type="match status" value="1"/>
</dbReference>
<gene>
    <name evidence="7" type="ORF">DI556_06340</name>
</gene>
<keyword evidence="5" id="KW-0472">Membrane</keyword>
<evidence type="ECO:0000256" key="4">
    <source>
        <dbReference type="SAM" id="MobiDB-lite"/>
    </source>
</evidence>
<dbReference type="PANTHER" id="PTHR30469:SF33">
    <property type="entry name" value="SLR1207 PROTEIN"/>
    <property type="match status" value="1"/>
</dbReference>
<dbReference type="PANTHER" id="PTHR30469">
    <property type="entry name" value="MULTIDRUG RESISTANCE PROTEIN MDTA"/>
    <property type="match status" value="1"/>
</dbReference>
<evidence type="ECO:0000256" key="1">
    <source>
        <dbReference type="ARBA" id="ARBA00009477"/>
    </source>
</evidence>
<reference evidence="7 8" key="1">
    <citation type="submission" date="2017-08" db="EMBL/GenBank/DDBJ databases">
        <title>Infants hospitalized years apart are colonized by the same room-sourced microbial strains.</title>
        <authorList>
            <person name="Brooks B."/>
            <person name="Olm M.R."/>
            <person name="Firek B.A."/>
            <person name="Baker R."/>
            <person name="Thomas B.C."/>
            <person name="Morowitz M.J."/>
            <person name="Banfield J.F."/>
        </authorList>
    </citation>
    <scope>NUCLEOTIDE SEQUENCE [LARGE SCALE GENOMIC DNA]</scope>
    <source>
        <strain evidence="7">S2_005_002_R2_34</strain>
    </source>
</reference>
<evidence type="ECO:0000313" key="7">
    <source>
        <dbReference type="EMBL" id="PZQ50732.1"/>
    </source>
</evidence>
<evidence type="ECO:0000256" key="3">
    <source>
        <dbReference type="SAM" id="Coils"/>
    </source>
</evidence>
<evidence type="ECO:0000313" key="8">
    <source>
        <dbReference type="Proteomes" id="UP000249185"/>
    </source>
</evidence>
<dbReference type="GO" id="GO:0019898">
    <property type="term" value="C:extrinsic component of membrane"/>
    <property type="evidence" value="ECO:0007669"/>
    <property type="project" value="InterPro"/>
</dbReference>
<dbReference type="GO" id="GO:0015562">
    <property type="term" value="F:efflux transmembrane transporter activity"/>
    <property type="evidence" value="ECO:0007669"/>
    <property type="project" value="TreeGrafter"/>
</dbReference>
<keyword evidence="5" id="KW-0812">Transmembrane</keyword>
<dbReference type="GO" id="GO:1990195">
    <property type="term" value="C:macrolide transmembrane transporter complex"/>
    <property type="evidence" value="ECO:0007669"/>
    <property type="project" value="InterPro"/>
</dbReference>
<evidence type="ECO:0000256" key="2">
    <source>
        <dbReference type="ARBA" id="ARBA00023054"/>
    </source>
</evidence>
<dbReference type="GO" id="GO:1990281">
    <property type="term" value="C:efflux pump complex"/>
    <property type="evidence" value="ECO:0007669"/>
    <property type="project" value="TreeGrafter"/>
</dbReference>
<dbReference type="Gene3D" id="6.10.140.1990">
    <property type="match status" value="1"/>
</dbReference>
<feature type="transmembrane region" description="Helical" evidence="5">
    <location>
        <begin position="32"/>
        <end position="50"/>
    </location>
</feature>
<proteinExistence type="inferred from homology"/>
<dbReference type="GO" id="GO:0030313">
    <property type="term" value="C:cell envelope"/>
    <property type="evidence" value="ECO:0007669"/>
    <property type="project" value="UniProtKB-SubCell"/>
</dbReference>
<dbReference type="NCBIfam" id="TIGR01730">
    <property type="entry name" value="RND_mfp"/>
    <property type="match status" value="1"/>
</dbReference>
<name>A0A2W5NBA9_RHOSU</name>
<feature type="compositionally biased region" description="Basic and acidic residues" evidence="4">
    <location>
        <begin position="1"/>
        <end position="14"/>
    </location>
</feature>
<dbReference type="GO" id="GO:1990961">
    <property type="term" value="P:xenobiotic detoxification by transmembrane export across the plasma membrane"/>
    <property type="evidence" value="ECO:0007669"/>
    <property type="project" value="InterPro"/>
</dbReference>
<dbReference type="Gene3D" id="2.40.30.170">
    <property type="match status" value="1"/>
</dbReference>